<name>A0A842D3M3_9LIST</name>
<comment type="caution">
    <text evidence="1">The sequence shown here is derived from an EMBL/GenBank/DDBJ whole genome shotgun (WGS) entry which is preliminary data.</text>
</comment>
<feature type="non-terminal residue" evidence="1">
    <location>
        <position position="154"/>
    </location>
</feature>
<gene>
    <name evidence="1" type="ORF">HCA78_17870</name>
</gene>
<dbReference type="SUPFAM" id="SSF51126">
    <property type="entry name" value="Pectin lyase-like"/>
    <property type="match status" value="1"/>
</dbReference>
<reference evidence="1 2" key="1">
    <citation type="submission" date="2020-03" db="EMBL/GenBank/DDBJ databases">
        <title>Soil Listeria distribution.</title>
        <authorList>
            <person name="Liao J."/>
            <person name="Wiedmann M."/>
        </authorList>
    </citation>
    <scope>NUCLEOTIDE SEQUENCE [LARGE SCALE GENOMIC DNA]</scope>
    <source>
        <strain evidence="1 2">FSL L7-0435</strain>
    </source>
</reference>
<proteinExistence type="predicted"/>
<organism evidence="1 2">
    <name type="scientific">Listeria booriae</name>
    <dbReference type="NCBI Taxonomy" id="1552123"/>
    <lineage>
        <taxon>Bacteria</taxon>
        <taxon>Bacillati</taxon>
        <taxon>Bacillota</taxon>
        <taxon>Bacilli</taxon>
        <taxon>Bacillales</taxon>
        <taxon>Listeriaceae</taxon>
        <taxon>Listeria</taxon>
    </lineage>
</organism>
<dbReference type="AlphaFoldDB" id="A0A842D3M3"/>
<evidence type="ECO:0000313" key="1">
    <source>
        <dbReference type="EMBL" id="MBC2005630.1"/>
    </source>
</evidence>
<evidence type="ECO:0000313" key="2">
    <source>
        <dbReference type="Proteomes" id="UP000546806"/>
    </source>
</evidence>
<dbReference type="EMBL" id="JAARWW010000102">
    <property type="protein sequence ID" value="MBC2005630.1"/>
    <property type="molecule type" value="Genomic_DNA"/>
</dbReference>
<sequence length="154" mass="17124">MQNLQIEGNLIGLKVNELSGIKSVSAEETKPTITKLQTLAEAKKIDVEENEQNYISTGINSYNTLKDAKINKNFFYSNSDNVDKHGVGQDHAIYLRGSQNIDFVGNHVRGFHNGPAGGIKFKSGRNILIMNNYFRNTGIIMYGNTEYGLGDTYT</sequence>
<dbReference type="Proteomes" id="UP000546806">
    <property type="component" value="Unassembled WGS sequence"/>
</dbReference>
<protein>
    <submittedName>
        <fullName evidence="1">Cell surface protein</fullName>
    </submittedName>
</protein>
<accession>A0A842D3M3</accession>
<dbReference type="InterPro" id="IPR011050">
    <property type="entry name" value="Pectin_lyase_fold/virulence"/>
</dbReference>